<feature type="domain" description="Major facilitator superfamily (MFS) profile" evidence="5">
    <location>
        <begin position="1"/>
        <end position="231"/>
    </location>
</feature>
<feature type="transmembrane region" description="Helical" evidence="4">
    <location>
        <begin position="84"/>
        <end position="108"/>
    </location>
</feature>
<organism evidence="6">
    <name type="scientific">Coralloluteibacterium stylophorae</name>
    <dbReference type="NCBI Taxonomy" id="1776034"/>
    <lineage>
        <taxon>Bacteria</taxon>
        <taxon>Pseudomonadati</taxon>
        <taxon>Pseudomonadota</taxon>
        <taxon>Gammaproteobacteria</taxon>
        <taxon>Lysobacterales</taxon>
        <taxon>Lysobacteraceae</taxon>
        <taxon>Coralloluteibacterium</taxon>
    </lineage>
</organism>
<dbReference type="InterPro" id="IPR011701">
    <property type="entry name" value="MFS"/>
</dbReference>
<evidence type="ECO:0000313" key="6">
    <source>
        <dbReference type="EMBL" id="MBR0563606.1"/>
    </source>
</evidence>
<keyword evidence="1 4" id="KW-0812">Transmembrane</keyword>
<evidence type="ECO:0000256" key="1">
    <source>
        <dbReference type="ARBA" id="ARBA00022692"/>
    </source>
</evidence>
<evidence type="ECO:0000256" key="3">
    <source>
        <dbReference type="ARBA" id="ARBA00023136"/>
    </source>
</evidence>
<keyword evidence="8" id="KW-1185">Reference proteome</keyword>
<feature type="transmembrane region" description="Helical" evidence="4">
    <location>
        <begin position="177"/>
        <end position="200"/>
    </location>
</feature>
<name>A0A8J7VWJ7_9GAMM</name>
<evidence type="ECO:0000256" key="2">
    <source>
        <dbReference type="ARBA" id="ARBA00022989"/>
    </source>
</evidence>
<dbReference type="EMBL" id="JAGQFT020000002">
    <property type="protein sequence ID" value="MBS7456062.1"/>
    <property type="molecule type" value="Genomic_DNA"/>
</dbReference>
<dbReference type="PANTHER" id="PTHR43596">
    <property type="entry name" value="ADP,ATP CARRIER PROTEIN"/>
    <property type="match status" value="1"/>
</dbReference>
<keyword evidence="2 4" id="KW-1133">Transmembrane helix</keyword>
<dbReference type="GO" id="GO:0022857">
    <property type="term" value="F:transmembrane transporter activity"/>
    <property type="evidence" value="ECO:0007669"/>
    <property type="project" value="InterPro"/>
</dbReference>
<dbReference type="EMBL" id="JAGQFT010000153">
    <property type="protein sequence ID" value="MBR0563606.1"/>
    <property type="molecule type" value="Genomic_DNA"/>
</dbReference>
<feature type="transmembrane region" description="Helical" evidence="4">
    <location>
        <begin position="410"/>
        <end position="435"/>
    </location>
</feature>
<dbReference type="InterPro" id="IPR020846">
    <property type="entry name" value="MFS_dom"/>
</dbReference>
<dbReference type="InterPro" id="IPR036259">
    <property type="entry name" value="MFS_trans_sf"/>
</dbReference>
<dbReference type="Gene3D" id="1.20.1250.20">
    <property type="entry name" value="MFS general substrate transporter like domains"/>
    <property type="match status" value="1"/>
</dbReference>
<reference evidence="7 8" key="1">
    <citation type="journal article" date="2021" name="Microbiol. Resour. Announc.">
        <title>Draft Genome Sequence of Coralloluteibacterium stylophorae LMG 29479T.</title>
        <authorList>
            <person name="Karlyshev A.V."/>
            <person name="Kudryashova E.B."/>
            <person name="Ariskina E.V."/>
            <person name="Conroy A.P."/>
            <person name="Abidueva E.Y."/>
        </authorList>
    </citation>
    <scope>NUCLEOTIDE SEQUENCE [LARGE SCALE GENOMIC DNA]</scope>
    <source>
        <strain evidence="7 8">LMG 29479</strain>
    </source>
</reference>
<evidence type="ECO:0000259" key="5">
    <source>
        <dbReference type="PROSITE" id="PS50850"/>
    </source>
</evidence>
<dbReference type="AlphaFoldDB" id="A0A8J7VWJ7"/>
<proteinExistence type="predicted"/>
<dbReference type="RefSeq" id="WP_211927508.1">
    <property type="nucleotide sequence ID" value="NZ_JAGQFT020000002.1"/>
</dbReference>
<accession>A0A8J7VWJ7</accession>
<evidence type="ECO:0000313" key="7">
    <source>
        <dbReference type="EMBL" id="MBS7456062.1"/>
    </source>
</evidence>
<evidence type="ECO:0000256" key="4">
    <source>
        <dbReference type="SAM" id="Phobius"/>
    </source>
</evidence>
<feature type="transmembrane region" description="Helical" evidence="4">
    <location>
        <begin position="115"/>
        <end position="134"/>
    </location>
</feature>
<feature type="transmembrane region" description="Helical" evidence="4">
    <location>
        <begin position="146"/>
        <end position="165"/>
    </location>
</feature>
<feature type="transmembrane region" description="Helical" evidence="4">
    <location>
        <begin position="21"/>
        <end position="49"/>
    </location>
</feature>
<evidence type="ECO:0000313" key="8">
    <source>
        <dbReference type="Proteomes" id="UP000675747"/>
    </source>
</evidence>
<dbReference type="Pfam" id="PF07690">
    <property type="entry name" value="MFS_1"/>
    <property type="match status" value="1"/>
</dbReference>
<dbReference type="SUPFAM" id="SSF103473">
    <property type="entry name" value="MFS general substrate transporter"/>
    <property type="match status" value="1"/>
</dbReference>
<gene>
    <name evidence="7" type="ORF">KB893_002790</name>
    <name evidence="6" type="ORF">KB893_13935</name>
</gene>
<feature type="transmembrane region" description="Helical" evidence="4">
    <location>
        <begin position="335"/>
        <end position="357"/>
    </location>
</feature>
<feature type="transmembrane region" description="Helical" evidence="4">
    <location>
        <begin position="206"/>
        <end position="228"/>
    </location>
</feature>
<sequence>MTERLQRTRAARGRWPSRRPLADLPGGTAIPLVWSFLYFFFLLTGYYVLRPVRDAMGASADVAAVFPASMIDWFQARGISLGDFTLQVLFTGTFVAMLLLQPVYGALVSRFPRRVFLPVVYLVFIAILVGFYFAFDSGTSGRGAAFFIFVAVFNLFAVAVFWSYMADVFANEDAKRVYGYIGAGGTLGGLLGPELTTWLVEPLGVANMLLISAAFLGLCLLCIVMLMPHARRREGGQRRGEIGGDILAGLRLVAREPLLRAIALLIFFGVGVGTLLYNEQAAIVRSLAADDARVAVAFYSRLDRWINWLVLIVQVLLTRRLLVHLGVAKVLMIPALAILAGYMLLAASPLPLLIAIVQVGTRAGEFAIGKPARETIYTRVAAEWRYKAKAAIDTVVYRGGDLTFVWVHKLLAAGGSHVVFGAGILVAAAMTLGAWRVGREQARLPE</sequence>
<dbReference type="PROSITE" id="PS50850">
    <property type="entry name" value="MFS"/>
    <property type="match status" value="1"/>
</dbReference>
<dbReference type="Proteomes" id="UP000675747">
    <property type="component" value="Unassembled WGS sequence"/>
</dbReference>
<feature type="transmembrane region" description="Helical" evidence="4">
    <location>
        <begin position="305"/>
        <end position="323"/>
    </location>
</feature>
<dbReference type="PANTHER" id="PTHR43596:SF1">
    <property type="entry name" value="ADP,ATP CARRIER PROTEIN"/>
    <property type="match status" value="1"/>
</dbReference>
<protein>
    <submittedName>
        <fullName evidence="6">MFS transporter</fullName>
    </submittedName>
</protein>
<keyword evidence="3 4" id="KW-0472">Membrane</keyword>
<comment type="caution">
    <text evidence="6">The sequence shown here is derived from an EMBL/GenBank/DDBJ whole genome shotgun (WGS) entry which is preliminary data.</text>
</comment>
<feature type="transmembrane region" description="Helical" evidence="4">
    <location>
        <begin position="258"/>
        <end position="277"/>
    </location>
</feature>
<reference evidence="6" key="2">
    <citation type="submission" date="2021-04" db="EMBL/GenBank/DDBJ databases">
        <authorList>
            <person name="Karlyshev A.V."/>
        </authorList>
    </citation>
    <scope>NUCLEOTIDE SEQUENCE</scope>
    <source>
        <strain evidence="6">LMG 29479</strain>
    </source>
</reference>